<evidence type="ECO:0000313" key="17">
    <source>
        <dbReference type="EMBL" id="QAA95086.1"/>
    </source>
</evidence>
<feature type="domain" description="PAC" evidence="16">
    <location>
        <begin position="197"/>
        <end position="252"/>
    </location>
</feature>
<evidence type="ECO:0000256" key="10">
    <source>
        <dbReference type="ARBA" id="ARBA00023012"/>
    </source>
</evidence>
<dbReference type="SMART" id="SM00388">
    <property type="entry name" value="HisKA"/>
    <property type="match status" value="1"/>
</dbReference>
<dbReference type="InterPro" id="IPR035965">
    <property type="entry name" value="PAS-like_dom_sf"/>
</dbReference>
<comment type="catalytic activity">
    <reaction evidence="1">
        <text>ATP + protein L-histidine = ADP + protein N-phospho-L-histidine.</text>
        <dbReference type="EC" id="2.7.13.3"/>
    </reaction>
</comment>
<dbReference type="Pfam" id="PF02518">
    <property type="entry name" value="HATPase_c"/>
    <property type="match status" value="1"/>
</dbReference>
<dbReference type="PRINTS" id="PR00344">
    <property type="entry name" value="BCTRLSENSOR"/>
</dbReference>
<dbReference type="SMART" id="SM00091">
    <property type="entry name" value="PAS"/>
    <property type="match status" value="3"/>
</dbReference>
<dbReference type="RefSeq" id="WP_128356075.1">
    <property type="nucleotide sequence ID" value="NZ_CP022987.1"/>
</dbReference>
<evidence type="ECO:0000256" key="1">
    <source>
        <dbReference type="ARBA" id="ARBA00000085"/>
    </source>
</evidence>
<dbReference type="InterPro" id="IPR000014">
    <property type="entry name" value="PAS"/>
</dbReference>
<dbReference type="InterPro" id="IPR036890">
    <property type="entry name" value="HATPase_C_sf"/>
</dbReference>
<feature type="domain" description="Response regulatory" evidence="14">
    <location>
        <begin position="640"/>
        <end position="753"/>
    </location>
</feature>
<dbReference type="InterPro" id="IPR004358">
    <property type="entry name" value="Sig_transdc_His_kin-like_C"/>
</dbReference>
<dbReference type="GO" id="GO:0000155">
    <property type="term" value="F:phosphorelay sensor kinase activity"/>
    <property type="evidence" value="ECO:0007669"/>
    <property type="project" value="InterPro"/>
</dbReference>
<dbReference type="InterPro" id="IPR036097">
    <property type="entry name" value="HisK_dim/P_sf"/>
</dbReference>
<dbReference type="CDD" id="cd00130">
    <property type="entry name" value="PAS"/>
    <property type="match status" value="3"/>
</dbReference>
<dbReference type="GO" id="GO:0005886">
    <property type="term" value="C:plasma membrane"/>
    <property type="evidence" value="ECO:0007669"/>
    <property type="project" value="UniProtKB-SubCell"/>
</dbReference>
<dbReference type="PROSITE" id="PS50113">
    <property type="entry name" value="PAC"/>
    <property type="match status" value="1"/>
</dbReference>
<dbReference type="InterPro" id="IPR011006">
    <property type="entry name" value="CheY-like_superfamily"/>
</dbReference>
<dbReference type="SMART" id="SM00387">
    <property type="entry name" value="HATPase_c"/>
    <property type="match status" value="1"/>
</dbReference>
<dbReference type="InterPro" id="IPR005467">
    <property type="entry name" value="His_kinase_dom"/>
</dbReference>
<evidence type="ECO:0000256" key="5">
    <source>
        <dbReference type="ARBA" id="ARBA00022553"/>
    </source>
</evidence>
<dbReference type="OrthoDB" id="9816309at2"/>
<feature type="domain" description="PAS" evidence="15">
    <location>
        <begin position="253"/>
        <end position="326"/>
    </location>
</feature>
<dbReference type="SUPFAM" id="SSF47384">
    <property type="entry name" value="Homodimeric domain of signal transducing histidine kinase"/>
    <property type="match status" value="1"/>
</dbReference>
<comment type="subcellular location">
    <subcellularLocation>
        <location evidence="2">Cell membrane</location>
    </subcellularLocation>
</comment>
<dbReference type="EMBL" id="CP022987">
    <property type="protein sequence ID" value="QAA95086.1"/>
    <property type="molecule type" value="Genomic_DNA"/>
</dbReference>
<dbReference type="InterPro" id="IPR003594">
    <property type="entry name" value="HATPase_dom"/>
</dbReference>
<keyword evidence="8" id="KW-0418">Kinase</keyword>
<dbReference type="PROSITE" id="PS50109">
    <property type="entry name" value="HIS_KIN"/>
    <property type="match status" value="1"/>
</dbReference>
<keyword evidence="6" id="KW-0808">Transferase</keyword>
<dbReference type="PANTHER" id="PTHR43547">
    <property type="entry name" value="TWO-COMPONENT HISTIDINE KINASE"/>
    <property type="match status" value="1"/>
</dbReference>
<dbReference type="Pfam" id="PF13426">
    <property type="entry name" value="PAS_9"/>
    <property type="match status" value="1"/>
</dbReference>
<dbReference type="Gene3D" id="1.10.287.130">
    <property type="match status" value="1"/>
</dbReference>
<organism evidence="17 18">
    <name type="scientific">Pollutimonas thiosulfatoxidans</name>
    <dbReference type="NCBI Taxonomy" id="2028345"/>
    <lineage>
        <taxon>Bacteria</taxon>
        <taxon>Pseudomonadati</taxon>
        <taxon>Pseudomonadota</taxon>
        <taxon>Betaproteobacteria</taxon>
        <taxon>Burkholderiales</taxon>
        <taxon>Alcaligenaceae</taxon>
        <taxon>Pollutimonas</taxon>
    </lineage>
</organism>
<evidence type="ECO:0000256" key="2">
    <source>
        <dbReference type="ARBA" id="ARBA00004236"/>
    </source>
</evidence>
<keyword evidence="4" id="KW-1003">Cell membrane</keyword>
<keyword evidence="10" id="KW-0902">Two-component regulatory system</keyword>
<dbReference type="Pfam" id="PF13596">
    <property type="entry name" value="PAS_10"/>
    <property type="match status" value="1"/>
</dbReference>
<dbReference type="NCBIfam" id="TIGR00229">
    <property type="entry name" value="sensory_box"/>
    <property type="match status" value="1"/>
</dbReference>
<evidence type="ECO:0000256" key="6">
    <source>
        <dbReference type="ARBA" id="ARBA00022679"/>
    </source>
</evidence>
<dbReference type="InterPro" id="IPR000700">
    <property type="entry name" value="PAS-assoc_C"/>
</dbReference>
<feature type="domain" description="Histidine kinase" evidence="13">
    <location>
        <begin position="396"/>
        <end position="619"/>
    </location>
</feature>
<keyword evidence="9" id="KW-0067">ATP-binding</keyword>
<dbReference type="Gene3D" id="3.30.450.20">
    <property type="entry name" value="PAS domain"/>
    <property type="match status" value="2"/>
</dbReference>
<dbReference type="SUPFAM" id="SSF55874">
    <property type="entry name" value="ATPase domain of HSP90 chaperone/DNA topoisomerase II/histidine kinase"/>
    <property type="match status" value="1"/>
</dbReference>
<evidence type="ECO:0000259" key="16">
    <source>
        <dbReference type="PROSITE" id="PS50113"/>
    </source>
</evidence>
<dbReference type="SUPFAM" id="SSF52172">
    <property type="entry name" value="CheY-like"/>
    <property type="match status" value="1"/>
</dbReference>
<dbReference type="SUPFAM" id="SSF55785">
    <property type="entry name" value="PYP-like sensor domain (PAS domain)"/>
    <property type="match status" value="2"/>
</dbReference>
<dbReference type="PROSITE" id="PS50112">
    <property type="entry name" value="PAS"/>
    <property type="match status" value="1"/>
</dbReference>
<feature type="modified residue" description="4-aspartylphosphate" evidence="12">
    <location>
        <position position="689"/>
    </location>
</feature>
<evidence type="ECO:0000259" key="15">
    <source>
        <dbReference type="PROSITE" id="PS50112"/>
    </source>
</evidence>
<reference evidence="17 18" key="1">
    <citation type="submission" date="2017-08" db="EMBL/GenBank/DDBJ databases">
        <authorList>
            <person name="Park S.-J."/>
            <person name="Kim H."/>
        </authorList>
    </citation>
    <scope>NUCLEOTIDE SEQUENCE [LARGE SCALE GENOMIC DNA]</scope>
    <source>
        <strain evidence="18">ye3</strain>
    </source>
</reference>
<dbReference type="EC" id="2.7.13.3" evidence="3"/>
<keyword evidence="11" id="KW-0472">Membrane</keyword>
<dbReference type="Pfam" id="PF00072">
    <property type="entry name" value="Response_reg"/>
    <property type="match status" value="1"/>
</dbReference>
<proteinExistence type="predicted"/>
<dbReference type="PANTHER" id="PTHR43547:SF2">
    <property type="entry name" value="HYBRID SIGNAL TRANSDUCTION HISTIDINE KINASE C"/>
    <property type="match status" value="1"/>
</dbReference>
<dbReference type="Gene3D" id="3.40.50.2300">
    <property type="match status" value="1"/>
</dbReference>
<evidence type="ECO:0000256" key="4">
    <source>
        <dbReference type="ARBA" id="ARBA00022475"/>
    </source>
</evidence>
<evidence type="ECO:0000256" key="8">
    <source>
        <dbReference type="ARBA" id="ARBA00022777"/>
    </source>
</evidence>
<evidence type="ECO:0000256" key="11">
    <source>
        <dbReference type="ARBA" id="ARBA00023136"/>
    </source>
</evidence>
<keyword evidence="7" id="KW-0547">Nucleotide-binding</keyword>
<name>A0A410GFK3_9BURK</name>
<dbReference type="SMART" id="SM00448">
    <property type="entry name" value="REC"/>
    <property type="match status" value="1"/>
</dbReference>
<protein>
    <recommendedName>
        <fullName evidence="3">histidine kinase</fullName>
        <ecNumber evidence="3">2.7.13.3</ecNumber>
    </recommendedName>
</protein>
<dbReference type="PROSITE" id="PS50110">
    <property type="entry name" value="RESPONSE_REGULATORY"/>
    <property type="match status" value="1"/>
</dbReference>
<dbReference type="AlphaFoldDB" id="A0A410GFK3"/>
<evidence type="ECO:0000313" key="18">
    <source>
        <dbReference type="Proteomes" id="UP000283474"/>
    </source>
</evidence>
<dbReference type="GO" id="GO:0005524">
    <property type="term" value="F:ATP binding"/>
    <property type="evidence" value="ECO:0007669"/>
    <property type="project" value="UniProtKB-KW"/>
</dbReference>
<evidence type="ECO:0000259" key="14">
    <source>
        <dbReference type="PROSITE" id="PS50110"/>
    </source>
</evidence>
<evidence type="ECO:0000256" key="9">
    <source>
        <dbReference type="ARBA" id="ARBA00022840"/>
    </source>
</evidence>
<evidence type="ECO:0000256" key="3">
    <source>
        <dbReference type="ARBA" id="ARBA00012438"/>
    </source>
</evidence>
<dbReference type="FunFam" id="3.30.565.10:FF:000023">
    <property type="entry name" value="PAS domain-containing sensor histidine kinase"/>
    <property type="match status" value="1"/>
</dbReference>
<dbReference type="Pfam" id="PF00512">
    <property type="entry name" value="HisKA"/>
    <property type="match status" value="1"/>
</dbReference>
<evidence type="ECO:0000259" key="13">
    <source>
        <dbReference type="PROSITE" id="PS50109"/>
    </source>
</evidence>
<accession>A0A410GFK3</accession>
<dbReference type="KEGG" id="pus:CKA81_15385"/>
<gene>
    <name evidence="17" type="ORF">CKA81_15385</name>
</gene>
<dbReference type="CDD" id="cd00082">
    <property type="entry name" value="HisKA"/>
    <property type="match status" value="1"/>
</dbReference>
<evidence type="ECO:0000256" key="12">
    <source>
        <dbReference type="PROSITE-ProRule" id="PRU00169"/>
    </source>
</evidence>
<evidence type="ECO:0000256" key="7">
    <source>
        <dbReference type="ARBA" id="ARBA00022741"/>
    </source>
</evidence>
<keyword evidence="18" id="KW-1185">Reference proteome</keyword>
<keyword evidence="5 12" id="KW-0597">Phosphoprotein</keyword>
<dbReference type="InterPro" id="IPR001789">
    <property type="entry name" value="Sig_transdc_resp-reg_receiver"/>
</dbReference>
<dbReference type="Proteomes" id="UP000283474">
    <property type="component" value="Chromosome"/>
</dbReference>
<dbReference type="Gene3D" id="3.30.565.10">
    <property type="entry name" value="Histidine kinase-like ATPase, C-terminal domain"/>
    <property type="match status" value="1"/>
</dbReference>
<sequence length="759" mass="84769">MSDQSVSYSVLHQRAMERLGPPTVLIDHAFRIVHLSESAGRYLRHVGGEPSHHLLTLVHPALRADLRATVHEALKKDQTVQSRHMPFSNGGPSVQVRIAVSPFHDTDTSEHLLLVVFEELQGKNGATAKTKQELLDLISSTDVLTVLVDGSMRVKWFTPQAVRLFDLKPADAGEGRPLQDVRHRLIYPELLNDVYESFKSLRVIEREIKATDKRWYLTKIRPYRSADDRIEGVIMNFVDISERVKAQEALREGVERLRLIAENTKDFAIISMDETGHVTGWNRAAELIFGYSEDDMQGQPLDRIFTPEDRASGRPAQELRLAREQGHAEDERWHLRKDGSRFYCSGVVYPLMDGELKGYAKIARDLTDKCLEDYQQQSVLERWKETNVLKDQFIAIMSHELRHPLNLIQLNMELLARSPEIRTDPKAVAALDAVRRAVHNQSQIIEDLLDLSRVQTGKLKLQIEPVPVQRILHTVLAAVSTQAREARVTLHGPRHDADTANLIVHGDASRIEQIVWNLLSNAIKFTPAGGTVTVTLVREGDEARIDVQDTGVGIPSESIEKVFTMFGQVERHTQGNHNGLGIGLALVEQLAQAHGGRVRAQSPGEGLGSTFTIWLPLAGHESPQEVHPMPSSSGTLEGLRLLLVDDSEEIVSMLATLCEMEGAQVHTALDGQQALELLESFDFDILITDLGMPVMDGYTLLTRLRSGSRNADIPAIALTGYGYSEKAQLVGFTDQLCKPVPMKRLLEKLTEAVTQRRTA</sequence>
<dbReference type="InterPro" id="IPR003661">
    <property type="entry name" value="HisK_dim/P_dom"/>
</dbReference>